<sequence length="162" mass="16794">MPAAASISRRQLLKGRTATPPFAPRPPGVTEVSVGHCTGCAACVEACPQDILSLSAGRVRLLPELGECLFCGACAEACPEPVFDATRVMAHRVIIDDNCLARADITCMACRDACPESAIIMRPRIGGPFLPKLDDALCIGCGACIALCPGQAITYSPLGGPP</sequence>
<gene>
    <name evidence="7" type="ORF">RM190_22635</name>
</gene>
<dbReference type="InterPro" id="IPR004496">
    <property type="entry name" value="NapF"/>
</dbReference>
<dbReference type="Pfam" id="PF12838">
    <property type="entry name" value="Fer4_7"/>
    <property type="match status" value="2"/>
</dbReference>
<accession>A0ABU3EML8</accession>
<dbReference type="PANTHER" id="PTHR43687">
    <property type="entry name" value="ADENYLYLSULFATE REDUCTASE, BETA SUBUNIT"/>
    <property type="match status" value="1"/>
</dbReference>
<keyword evidence="8" id="KW-1185">Reference proteome</keyword>
<feature type="domain" description="4Fe-4S ferredoxin-type" evidence="6">
    <location>
        <begin position="129"/>
        <end position="158"/>
    </location>
</feature>
<evidence type="ECO:0000256" key="1">
    <source>
        <dbReference type="ARBA" id="ARBA00022485"/>
    </source>
</evidence>
<dbReference type="EMBL" id="JAVRQI010000030">
    <property type="protein sequence ID" value="MDT1064670.1"/>
    <property type="molecule type" value="Genomic_DNA"/>
</dbReference>
<dbReference type="PANTHER" id="PTHR43687:SF1">
    <property type="entry name" value="FERREDOXIN III"/>
    <property type="match status" value="1"/>
</dbReference>
<keyword evidence="3" id="KW-0677">Repeat</keyword>
<keyword evidence="1" id="KW-0004">4Fe-4S</keyword>
<feature type="domain" description="4Fe-4S ferredoxin-type" evidence="6">
    <location>
        <begin position="59"/>
        <end position="88"/>
    </location>
</feature>
<evidence type="ECO:0000256" key="3">
    <source>
        <dbReference type="ARBA" id="ARBA00022737"/>
    </source>
</evidence>
<evidence type="ECO:0000256" key="4">
    <source>
        <dbReference type="ARBA" id="ARBA00023004"/>
    </source>
</evidence>
<keyword evidence="5" id="KW-0411">Iron-sulfur</keyword>
<dbReference type="Gene3D" id="3.30.70.20">
    <property type="match status" value="2"/>
</dbReference>
<keyword evidence="4" id="KW-0408">Iron</keyword>
<keyword evidence="2" id="KW-0479">Metal-binding</keyword>
<comment type="caution">
    <text evidence="7">The sequence shown here is derived from an EMBL/GenBank/DDBJ whole genome shotgun (WGS) entry which is preliminary data.</text>
</comment>
<feature type="domain" description="4Fe-4S ferredoxin-type" evidence="6">
    <location>
        <begin position="28"/>
        <end position="57"/>
    </location>
</feature>
<dbReference type="PROSITE" id="PS51379">
    <property type="entry name" value="4FE4S_FER_2"/>
    <property type="match status" value="4"/>
</dbReference>
<protein>
    <submittedName>
        <fullName evidence="7">Ferredoxin-type protein NapF</fullName>
    </submittedName>
</protein>
<reference evidence="8" key="1">
    <citation type="submission" date="2023-07" db="EMBL/GenBank/DDBJ databases">
        <title>Characterization of two Paracoccaceae strains isolated from Phycosphere and proposal of Xinfangfangia lacusdiani sp. nov.</title>
        <authorList>
            <person name="Deng Y."/>
            <person name="Zhang Y.Q."/>
        </authorList>
    </citation>
    <scope>NUCLEOTIDE SEQUENCE [LARGE SCALE GENOMIC DNA]</scope>
    <source>
        <strain evidence="8">CPCC 101403</strain>
    </source>
</reference>
<evidence type="ECO:0000313" key="8">
    <source>
        <dbReference type="Proteomes" id="UP001251085"/>
    </source>
</evidence>
<dbReference type="RefSeq" id="WP_311761751.1">
    <property type="nucleotide sequence ID" value="NZ_JAVRQI010000030.1"/>
</dbReference>
<evidence type="ECO:0000259" key="6">
    <source>
        <dbReference type="PROSITE" id="PS51379"/>
    </source>
</evidence>
<evidence type="ECO:0000313" key="7">
    <source>
        <dbReference type="EMBL" id="MDT1064670.1"/>
    </source>
</evidence>
<dbReference type="CDD" id="cd10564">
    <property type="entry name" value="NapF_like"/>
    <property type="match status" value="1"/>
</dbReference>
<organism evidence="7 8">
    <name type="scientific">Paracoccus broussonetiae</name>
    <dbReference type="NCBI Taxonomy" id="3075834"/>
    <lineage>
        <taxon>Bacteria</taxon>
        <taxon>Pseudomonadati</taxon>
        <taxon>Pseudomonadota</taxon>
        <taxon>Alphaproteobacteria</taxon>
        <taxon>Rhodobacterales</taxon>
        <taxon>Paracoccaceae</taxon>
        <taxon>Paracoccus</taxon>
    </lineage>
</organism>
<evidence type="ECO:0000256" key="2">
    <source>
        <dbReference type="ARBA" id="ARBA00022723"/>
    </source>
</evidence>
<dbReference type="Proteomes" id="UP001251085">
    <property type="component" value="Unassembled WGS sequence"/>
</dbReference>
<evidence type="ECO:0000256" key="5">
    <source>
        <dbReference type="ARBA" id="ARBA00023014"/>
    </source>
</evidence>
<dbReference type="SUPFAM" id="SSF54862">
    <property type="entry name" value="4Fe-4S ferredoxins"/>
    <property type="match status" value="1"/>
</dbReference>
<name>A0ABU3EML8_9RHOB</name>
<dbReference type="InterPro" id="IPR017900">
    <property type="entry name" value="4Fe4S_Fe_S_CS"/>
</dbReference>
<dbReference type="PROSITE" id="PS00198">
    <property type="entry name" value="4FE4S_FER_1"/>
    <property type="match status" value="2"/>
</dbReference>
<feature type="domain" description="4Fe-4S ferredoxin-type" evidence="6">
    <location>
        <begin position="91"/>
        <end position="124"/>
    </location>
</feature>
<proteinExistence type="predicted"/>
<dbReference type="InterPro" id="IPR017896">
    <property type="entry name" value="4Fe4S_Fe-S-bd"/>
</dbReference>
<dbReference type="InterPro" id="IPR050572">
    <property type="entry name" value="Fe-S_Ferredoxin"/>
</dbReference>